<comment type="miscellaneous">
    <text evidence="17">Bacitracin is thought to be involved in the inhibition of peptidoglycan synthesis by sequestering undecaprenyl diphosphate, thereby reducing the pool of lipid carrier available.</text>
</comment>
<evidence type="ECO:0000256" key="2">
    <source>
        <dbReference type="ARBA" id="ARBA00010621"/>
    </source>
</evidence>
<dbReference type="GO" id="GO:0005886">
    <property type="term" value="C:plasma membrane"/>
    <property type="evidence" value="ECO:0007669"/>
    <property type="project" value="UniProtKB-SubCell"/>
</dbReference>
<gene>
    <name evidence="17" type="primary">uppP</name>
    <name evidence="18" type="ORF">ACM01_41430</name>
</gene>
<keyword evidence="6 17" id="KW-0812">Transmembrane</keyword>
<evidence type="ECO:0000313" key="18">
    <source>
        <dbReference type="EMBL" id="KMS67828.1"/>
    </source>
</evidence>
<keyword evidence="7 17" id="KW-0378">Hydrolase</keyword>
<evidence type="ECO:0000256" key="17">
    <source>
        <dbReference type="HAMAP-Rule" id="MF_01006"/>
    </source>
</evidence>
<evidence type="ECO:0000256" key="6">
    <source>
        <dbReference type="ARBA" id="ARBA00022692"/>
    </source>
</evidence>
<dbReference type="OrthoDB" id="9808289at2"/>
<keyword evidence="12 17" id="KW-0046">Antibiotic resistance</keyword>
<dbReference type="EC" id="3.6.1.27" evidence="3 17"/>
<evidence type="ECO:0000256" key="12">
    <source>
        <dbReference type="ARBA" id="ARBA00023251"/>
    </source>
</evidence>
<evidence type="ECO:0000256" key="14">
    <source>
        <dbReference type="ARBA" id="ARBA00032707"/>
    </source>
</evidence>
<keyword evidence="5 17" id="KW-1003">Cell membrane</keyword>
<dbReference type="PANTHER" id="PTHR30622:SF3">
    <property type="entry name" value="UNDECAPRENYL-DIPHOSPHATASE"/>
    <property type="match status" value="1"/>
</dbReference>
<evidence type="ECO:0000256" key="10">
    <source>
        <dbReference type="ARBA" id="ARBA00022989"/>
    </source>
</evidence>
<dbReference type="NCBIfam" id="TIGR00753">
    <property type="entry name" value="undec_PP_bacA"/>
    <property type="match status" value="1"/>
</dbReference>
<dbReference type="GO" id="GO:0046677">
    <property type="term" value="P:response to antibiotic"/>
    <property type="evidence" value="ECO:0007669"/>
    <property type="project" value="UniProtKB-UniRule"/>
</dbReference>
<dbReference type="Pfam" id="PF02673">
    <property type="entry name" value="BacA"/>
    <property type="match status" value="1"/>
</dbReference>
<dbReference type="GO" id="GO:0008360">
    <property type="term" value="P:regulation of cell shape"/>
    <property type="evidence" value="ECO:0007669"/>
    <property type="project" value="UniProtKB-KW"/>
</dbReference>
<feature type="transmembrane region" description="Helical" evidence="17">
    <location>
        <begin position="258"/>
        <end position="277"/>
    </location>
</feature>
<evidence type="ECO:0000256" key="15">
    <source>
        <dbReference type="ARBA" id="ARBA00032932"/>
    </source>
</evidence>
<dbReference type="HAMAP" id="MF_01006">
    <property type="entry name" value="Undec_diphosphatase"/>
    <property type="match status" value="1"/>
</dbReference>
<feature type="transmembrane region" description="Helical" evidence="17">
    <location>
        <begin position="93"/>
        <end position="115"/>
    </location>
</feature>
<evidence type="ECO:0000256" key="13">
    <source>
        <dbReference type="ARBA" id="ARBA00023316"/>
    </source>
</evidence>
<evidence type="ECO:0000256" key="3">
    <source>
        <dbReference type="ARBA" id="ARBA00012374"/>
    </source>
</evidence>
<feature type="transmembrane region" description="Helical" evidence="17">
    <location>
        <begin position="192"/>
        <end position="211"/>
    </location>
</feature>
<organism evidence="18 19">
    <name type="scientific">Streptomyces viridochromogenes</name>
    <dbReference type="NCBI Taxonomy" id="1938"/>
    <lineage>
        <taxon>Bacteria</taxon>
        <taxon>Bacillati</taxon>
        <taxon>Actinomycetota</taxon>
        <taxon>Actinomycetes</taxon>
        <taxon>Kitasatosporales</taxon>
        <taxon>Streptomycetaceae</taxon>
        <taxon>Streptomyces</taxon>
    </lineage>
</organism>
<dbReference type="AlphaFoldDB" id="A0A0J7YXG8"/>
<keyword evidence="9 17" id="KW-0573">Peptidoglycan synthesis</keyword>
<comment type="subcellular location">
    <subcellularLocation>
        <location evidence="1 17">Cell membrane</location>
        <topology evidence="1 17">Multi-pass membrane protein</topology>
    </subcellularLocation>
</comment>
<proteinExistence type="inferred from homology"/>
<evidence type="ECO:0000256" key="4">
    <source>
        <dbReference type="ARBA" id="ARBA00021581"/>
    </source>
</evidence>
<accession>A0A0J7YXG8</accession>
<sequence>MSAISVGQAVVLGAVEGVTEFLPVSSTGHLKIAEGLMGIPVDDDAVVGFSAVIQVGAIAAVLVYFFKDIVRIVSAWLRGLRDKEERYHHDYKFAWWVICATIPIIVVGLAAKPLIKGPLASLWVVAGSLIVGSGVMWAADQMGRHKRGEDDTSFKDAMLVGSSQILALLFPGFSRSGATMSTALMLDLDRVAATRLSFFLGIPALTGAGIYELKDALGTTGAGALPLAVGTAVSFVVAYASIAWLLRFVAKHSFNAFVIYRIVVGVLLFGLLGAGVINS</sequence>
<evidence type="ECO:0000313" key="19">
    <source>
        <dbReference type="Proteomes" id="UP000037432"/>
    </source>
</evidence>
<comment type="caution">
    <text evidence="18">The sequence shown here is derived from an EMBL/GenBank/DDBJ whole genome shotgun (WGS) entry which is preliminary data.</text>
</comment>
<feature type="transmembrane region" description="Helical" evidence="17">
    <location>
        <begin position="121"/>
        <end position="139"/>
    </location>
</feature>
<keyword evidence="10 17" id="KW-1133">Transmembrane helix</keyword>
<dbReference type="GO" id="GO:0050380">
    <property type="term" value="F:undecaprenyl-diphosphatase activity"/>
    <property type="evidence" value="ECO:0007669"/>
    <property type="project" value="UniProtKB-UniRule"/>
</dbReference>
<keyword evidence="13 17" id="KW-0961">Cell wall biogenesis/degradation</keyword>
<comment type="similarity">
    <text evidence="2 17">Belongs to the UppP family.</text>
</comment>
<feature type="transmembrane region" description="Helical" evidence="17">
    <location>
        <begin position="223"/>
        <end position="246"/>
    </location>
</feature>
<comment type="function">
    <text evidence="17">Catalyzes the dephosphorylation of undecaprenyl diphosphate (UPP). Confers resistance to bacitracin.</text>
</comment>
<evidence type="ECO:0000256" key="5">
    <source>
        <dbReference type="ARBA" id="ARBA00022475"/>
    </source>
</evidence>
<dbReference type="GO" id="GO:0009252">
    <property type="term" value="P:peptidoglycan biosynthetic process"/>
    <property type="evidence" value="ECO:0007669"/>
    <property type="project" value="UniProtKB-KW"/>
</dbReference>
<dbReference type="Proteomes" id="UP000037432">
    <property type="component" value="Unassembled WGS sequence"/>
</dbReference>
<dbReference type="InterPro" id="IPR003824">
    <property type="entry name" value="UppP"/>
</dbReference>
<dbReference type="PATRIC" id="fig|1938.3.peg.9706"/>
<evidence type="ECO:0000256" key="8">
    <source>
        <dbReference type="ARBA" id="ARBA00022960"/>
    </source>
</evidence>
<evidence type="ECO:0000256" key="16">
    <source>
        <dbReference type="ARBA" id="ARBA00047594"/>
    </source>
</evidence>
<keyword evidence="11 17" id="KW-0472">Membrane</keyword>
<comment type="catalytic activity">
    <reaction evidence="16 17">
        <text>di-trans,octa-cis-undecaprenyl diphosphate + H2O = di-trans,octa-cis-undecaprenyl phosphate + phosphate + H(+)</text>
        <dbReference type="Rhea" id="RHEA:28094"/>
        <dbReference type="ChEBI" id="CHEBI:15377"/>
        <dbReference type="ChEBI" id="CHEBI:15378"/>
        <dbReference type="ChEBI" id="CHEBI:43474"/>
        <dbReference type="ChEBI" id="CHEBI:58405"/>
        <dbReference type="ChEBI" id="CHEBI:60392"/>
        <dbReference type="EC" id="3.6.1.27"/>
    </reaction>
</comment>
<dbReference type="EMBL" id="LFNT01000091">
    <property type="protein sequence ID" value="KMS67828.1"/>
    <property type="molecule type" value="Genomic_DNA"/>
</dbReference>
<dbReference type="NCBIfam" id="NF001392">
    <property type="entry name" value="PRK00281.2-1"/>
    <property type="match status" value="1"/>
</dbReference>
<dbReference type="RefSeq" id="WP_048586659.1">
    <property type="nucleotide sequence ID" value="NZ_LFNT01000091.1"/>
</dbReference>
<evidence type="ECO:0000256" key="7">
    <source>
        <dbReference type="ARBA" id="ARBA00022801"/>
    </source>
</evidence>
<feature type="transmembrane region" description="Helical" evidence="17">
    <location>
        <begin position="45"/>
        <end position="66"/>
    </location>
</feature>
<reference evidence="18 19" key="1">
    <citation type="submission" date="2015-06" db="EMBL/GenBank/DDBJ databases">
        <authorList>
            <person name="Ju K.-S."/>
            <person name="Doroghazi J.R."/>
            <person name="Metcalf W.W."/>
        </authorList>
    </citation>
    <scope>NUCLEOTIDE SEQUENCE [LARGE SCALE GENOMIC DNA]</scope>
    <source>
        <strain evidence="18 19">NRRL 3414</strain>
    </source>
</reference>
<dbReference type="PANTHER" id="PTHR30622">
    <property type="entry name" value="UNDECAPRENYL-DIPHOSPHATASE"/>
    <property type="match status" value="1"/>
</dbReference>
<evidence type="ECO:0000256" key="11">
    <source>
        <dbReference type="ARBA" id="ARBA00023136"/>
    </source>
</evidence>
<name>A0A0J7YXG8_STRVR</name>
<evidence type="ECO:0000256" key="1">
    <source>
        <dbReference type="ARBA" id="ARBA00004651"/>
    </source>
</evidence>
<keyword evidence="8 17" id="KW-0133">Cell shape</keyword>
<protein>
    <recommendedName>
        <fullName evidence="4 17">Undecaprenyl-diphosphatase</fullName>
        <ecNumber evidence="3 17">3.6.1.27</ecNumber>
    </recommendedName>
    <alternativeName>
        <fullName evidence="15 17">Bacitracin resistance protein</fullName>
    </alternativeName>
    <alternativeName>
        <fullName evidence="14 17">Undecaprenyl pyrophosphate phosphatase</fullName>
    </alternativeName>
</protein>
<dbReference type="GO" id="GO:0071555">
    <property type="term" value="P:cell wall organization"/>
    <property type="evidence" value="ECO:0007669"/>
    <property type="project" value="UniProtKB-KW"/>
</dbReference>
<evidence type="ECO:0000256" key="9">
    <source>
        <dbReference type="ARBA" id="ARBA00022984"/>
    </source>
</evidence>